<dbReference type="AlphaFoldDB" id="A0A7C8VNB0"/>
<evidence type="ECO:0000313" key="3">
    <source>
        <dbReference type="Proteomes" id="UP000474640"/>
    </source>
</evidence>
<gene>
    <name evidence="2" type="ORF">TWF970_004091</name>
</gene>
<name>A0A7C8VNB0_ORBOL</name>
<protein>
    <submittedName>
        <fullName evidence="2">Uncharacterized protein</fullName>
    </submittedName>
</protein>
<comment type="caution">
    <text evidence="2">The sequence shown here is derived from an EMBL/GenBank/DDBJ whole genome shotgun (WGS) entry which is preliminary data.</text>
</comment>
<feature type="chain" id="PRO_5028888914" evidence="1">
    <location>
        <begin position="23"/>
        <end position="370"/>
    </location>
</feature>
<feature type="signal peptide" evidence="1">
    <location>
        <begin position="1"/>
        <end position="22"/>
    </location>
</feature>
<evidence type="ECO:0000256" key="1">
    <source>
        <dbReference type="SAM" id="SignalP"/>
    </source>
</evidence>
<dbReference type="Proteomes" id="UP000474640">
    <property type="component" value="Unassembled WGS sequence"/>
</dbReference>
<dbReference type="EMBL" id="JAABOJ010000021">
    <property type="protein sequence ID" value="KAF3279540.1"/>
    <property type="molecule type" value="Genomic_DNA"/>
</dbReference>
<reference evidence="2 3" key="1">
    <citation type="submission" date="2020-01" db="EMBL/GenBank/DDBJ databases">
        <authorList>
            <person name="Palmer J.M."/>
        </authorList>
    </citation>
    <scope>NUCLEOTIDE SEQUENCE [LARGE SCALE GENOMIC DNA]</scope>
    <source>
        <strain evidence="2 3">TWF970</strain>
    </source>
</reference>
<organism evidence="2 3">
    <name type="scientific">Orbilia oligospora</name>
    <name type="common">Nematode-trapping fungus</name>
    <name type="synonym">Arthrobotrys oligospora</name>
    <dbReference type="NCBI Taxonomy" id="2813651"/>
    <lineage>
        <taxon>Eukaryota</taxon>
        <taxon>Fungi</taxon>
        <taxon>Dikarya</taxon>
        <taxon>Ascomycota</taxon>
        <taxon>Pezizomycotina</taxon>
        <taxon>Orbiliomycetes</taxon>
        <taxon>Orbiliales</taxon>
        <taxon>Orbiliaceae</taxon>
        <taxon>Orbilia</taxon>
    </lineage>
</organism>
<evidence type="ECO:0000313" key="2">
    <source>
        <dbReference type="EMBL" id="KAF3279540.1"/>
    </source>
</evidence>
<proteinExistence type="predicted"/>
<accession>A0A7C8VNB0</accession>
<keyword evidence="1" id="KW-0732">Signal</keyword>
<sequence length="370" mass="38816">MRSLSRAARIASILSVAALVRAEKLSERDTSPFFLAIAAPNSPNQIFRRQNNNGNCAQNTHSCAPISYPAFCCPNTANCAVDNAGHIACCPKGIHCVGTVAGEGDCNSGYYGCPDNLFQGGCCLSNYEYCSRNRCIGANDAIASVVAVVPGLFTSAANDGVAVYRTATDAAGERVTVLVGDAGAVYSTYIANPAAAASSWAGSAYTRISDAVTSGFPIPTIRDDISSINSAITSQYADFRSDLGAWYTSFTSRYGQGYTSFLNDAGQYVTTIETIINGVATQTAVTVQFPAFVQAQPTGNAAVRSVKVGFGGEMITTRASMLMLLPTVATNKQPAIEDRADDIIGRSMSPTATKGVALRNMIVVCNPRAF</sequence>
<dbReference type="OrthoDB" id="5410926at2759"/>